<reference evidence="2 3" key="1">
    <citation type="submission" date="2014-03" db="EMBL/GenBank/DDBJ databases">
        <title>Genomics of Bifidobacteria.</title>
        <authorList>
            <person name="Ventura M."/>
            <person name="Milani C."/>
            <person name="Lugli G.A."/>
        </authorList>
    </citation>
    <scope>NUCLEOTIDE SEQUENCE [LARGE SCALE GENOMIC DNA]</scope>
    <source>
        <strain evidence="2 3">DSM 23968</strain>
    </source>
</reference>
<dbReference type="Gene3D" id="3.40.50.300">
    <property type="entry name" value="P-loop containing nucleotide triphosphate hydrolases"/>
    <property type="match status" value="1"/>
</dbReference>
<dbReference type="STRING" id="762211.BSTEL_1804"/>
<evidence type="ECO:0000313" key="3">
    <source>
        <dbReference type="Proteomes" id="UP000029004"/>
    </source>
</evidence>
<feature type="domain" description="AAA+ ATPase" evidence="1">
    <location>
        <begin position="193"/>
        <end position="388"/>
    </location>
</feature>
<dbReference type="CDD" id="cd00009">
    <property type="entry name" value="AAA"/>
    <property type="match status" value="1"/>
</dbReference>
<protein>
    <submittedName>
        <fullName evidence="2">Putative endonuclease</fullName>
        <ecNumber evidence="2">3.1.21.4</ecNumber>
    </submittedName>
</protein>
<organism evidence="2 3">
    <name type="scientific">Bifidobacterium stellenboschense</name>
    <dbReference type="NCBI Taxonomy" id="762211"/>
    <lineage>
        <taxon>Bacteria</taxon>
        <taxon>Bacillati</taxon>
        <taxon>Actinomycetota</taxon>
        <taxon>Actinomycetes</taxon>
        <taxon>Bifidobacteriales</taxon>
        <taxon>Bifidobacteriaceae</taxon>
        <taxon>Bifidobacterium</taxon>
    </lineage>
</organism>
<dbReference type="SMART" id="SM00382">
    <property type="entry name" value="AAA"/>
    <property type="match status" value="1"/>
</dbReference>
<proteinExistence type="predicted"/>
<dbReference type="PANTHER" id="PTHR37291:SF1">
    <property type="entry name" value="TYPE IV METHYL-DIRECTED RESTRICTION ENZYME ECOKMCRB SUBUNIT"/>
    <property type="match status" value="1"/>
</dbReference>
<dbReference type="REBASE" id="384972">
    <property type="entry name" value="Bst23968McrBCP"/>
</dbReference>
<keyword evidence="2" id="KW-0378">Hydrolase</keyword>
<dbReference type="InterPro" id="IPR027417">
    <property type="entry name" value="P-loop_NTPase"/>
</dbReference>
<dbReference type="InterPro" id="IPR052934">
    <property type="entry name" value="Methyl-DNA_Rec/Restrict_Enz"/>
</dbReference>
<dbReference type="Pfam" id="PF07728">
    <property type="entry name" value="AAA_5"/>
    <property type="match status" value="1"/>
</dbReference>
<evidence type="ECO:0000313" key="2">
    <source>
        <dbReference type="EMBL" id="KFI96895.1"/>
    </source>
</evidence>
<name>A0A087DMZ5_9BIFI</name>
<dbReference type="Proteomes" id="UP000029004">
    <property type="component" value="Unassembled WGS sequence"/>
</dbReference>
<sequence>MADKNNEHQITFTISITKDGIAAGDLIARAMWNVSEEQNETTFWKTYLEQHHEDTLIKAYRIENKNYNAKEEHSATWLCRQATEALATKENIDSIIDKLASAKPGCNVMKCLDNWENEANKNKAKETEGKSTTILGKELLFKYIKHRSTLIACLYLQQLFQAIGSGNTVISIATTITDKESRQLPSQIKALVTASNVILHGAPGTGKTYTAQHLAHAITGKPVGGDNEQYGFVQFHPSYDYTDFVEGLRPVNRGNNNIGFALRPGIFMEFVDKARRNPSKQYVFVIDEINRGDISKIFGELFFSIDPGYRGEKGEVTTQYANMHDTNVPESKQGEWNDDHTYNFFPKFYIPDNVYIIGTMNDIDRSVDTFDFAMRRRFRFIEITAEDSQAMLNDKPKAEDAKTLMNDINNALDSYKLDGGYHIGASYFLDLADGQLTKEDLWSDKLRPLIIEYLRGTGEKLDSNISLDDFLKDKQSTN</sequence>
<dbReference type="RefSeq" id="WP_202962075.1">
    <property type="nucleotide sequence ID" value="NZ_JGZP01000014.1"/>
</dbReference>
<dbReference type="eggNOG" id="COG1401">
    <property type="taxonomic scope" value="Bacteria"/>
</dbReference>
<dbReference type="PANTHER" id="PTHR37291">
    <property type="entry name" value="5-METHYLCYTOSINE-SPECIFIC RESTRICTION ENZYME B"/>
    <property type="match status" value="1"/>
</dbReference>
<dbReference type="InterPro" id="IPR003593">
    <property type="entry name" value="AAA+_ATPase"/>
</dbReference>
<dbReference type="SUPFAM" id="SSF52540">
    <property type="entry name" value="P-loop containing nucleoside triphosphate hydrolases"/>
    <property type="match status" value="1"/>
</dbReference>
<dbReference type="EC" id="3.1.21.4" evidence="2"/>
<accession>A0A087DMZ5</accession>
<dbReference type="eggNOG" id="COG0714">
    <property type="taxonomic scope" value="Bacteria"/>
</dbReference>
<keyword evidence="3" id="KW-1185">Reference proteome</keyword>
<dbReference type="GO" id="GO:0009036">
    <property type="term" value="F:type II site-specific deoxyribonuclease activity"/>
    <property type="evidence" value="ECO:0007669"/>
    <property type="project" value="UniProtKB-EC"/>
</dbReference>
<gene>
    <name evidence="2" type="ORF">BSTEL_1804</name>
</gene>
<dbReference type="EMBL" id="JGZP01000014">
    <property type="protein sequence ID" value="KFI96895.1"/>
    <property type="molecule type" value="Genomic_DNA"/>
</dbReference>
<dbReference type="InterPro" id="IPR011704">
    <property type="entry name" value="ATPase_dyneun-rel_AAA"/>
</dbReference>
<evidence type="ECO:0000259" key="1">
    <source>
        <dbReference type="SMART" id="SM00382"/>
    </source>
</evidence>
<dbReference type="GO" id="GO:0005524">
    <property type="term" value="F:ATP binding"/>
    <property type="evidence" value="ECO:0007669"/>
    <property type="project" value="InterPro"/>
</dbReference>
<dbReference type="AlphaFoldDB" id="A0A087DMZ5"/>
<dbReference type="GO" id="GO:0016887">
    <property type="term" value="F:ATP hydrolysis activity"/>
    <property type="evidence" value="ECO:0007669"/>
    <property type="project" value="InterPro"/>
</dbReference>
<keyword evidence="2" id="KW-0540">Nuclease</keyword>
<keyword evidence="2" id="KW-0255">Endonuclease</keyword>
<comment type="caution">
    <text evidence="2">The sequence shown here is derived from an EMBL/GenBank/DDBJ whole genome shotgun (WGS) entry which is preliminary data.</text>
</comment>